<evidence type="ECO:0000256" key="8">
    <source>
        <dbReference type="ARBA" id="ARBA00023170"/>
    </source>
</evidence>
<keyword evidence="4 10" id="KW-0812">Transmembrane</keyword>
<evidence type="ECO:0000256" key="2">
    <source>
        <dbReference type="ARBA" id="ARBA00022448"/>
    </source>
</evidence>
<evidence type="ECO:0000259" key="13">
    <source>
        <dbReference type="Pfam" id="PF00593"/>
    </source>
</evidence>
<evidence type="ECO:0000256" key="7">
    <source>
        <dbReference type="ARBA" id="ARBA00023136"/>
    </source>
</evidence>
<dbReference type="InterPro" id="IPR037066">
    <property type="entry name" value="Plug_dom_sf"/>
</dbReference>
<evidence type="ECO:0000256" key="5">
    <source>
        <dbReference type="ARBA" id="ARBA00022729"/>
    </source>
</evidence>
<dbReference type="SUPFAM" id="SSF56935">
    <property type="entry name" value="Porins"/>
    <property type="match status" value="1"/>
</dbReference>
<dbReference type="Gene3D" id="2.40.170.20">
    <property type="entry name" value="TonB-dependent receptor, beta-barrel domain"/>
    <property type="match status" value="1"/>
</dbReference>
<dbReference type="PANTHER" id="PTHR30069">
    <property type="entry name" value="TONB-DEPENDENT OUTER MEMBRANE RECEPTOR"/>
    <property type="match status" value="1"/>
</dbReference>
<evidence type="ECO:0000259" key="14">
    <source>
        <dbReference type="Pfam" id="PF07715"/>
    </source>
</evidence>
<evidence type="ECO:0000256" key="4">
    <source>
        <dbReference type="ARBA" id="ARBA00022692"/>
    </source>
</evidence>
<reference evidence="15 16" key="1">
    <citation type="journal article" date="2019" name="Nat. Med.">
        <title>A library of human gut bacterial isolates paired with longitudinal multiomics data enables mechanistic microbiome research.</title>
        <authorList>
            <person name="Poyet M."/>
            <person name="Groussin M."/>
            <person name="Gibbons S.M."/>
            <person name="Avila-Pacheco J."/>
            <person name="Jiang X."/>
            <person name="Kearney S.M."/>
            <person name="Perrotta A.R."/>
            <person name="Berdy B."/>
            <person name="Zhao S."/>
            <person name="Lieberman T.D."/>
            <person name="Swanson P.K."/>
            <person name="Smith M."/>
            <person name="Roesemann S."/>
            <person name="Alexander J.E."/>
            <person name="Rich S.A."/>
            <person name="Livny J."/>
            <person name="Vlamakis H."/>
            <person name="Clish C."/>
            <person name="Bullock K."/>
            <person name="Deik A."/>
            <person name="Scott J."/>
            <person name="Pierce K.A."/>
            <person name="Xavier R.J."/>
            <person name="Alm E.J."/>
        </authorList>
    </citation>
    <scope>NUCLEOTIDE SEQUENCE [LARGE SCALE GENOMIC DNA]</scope>
    <source>
        <strain evidence="15 16">BIOML-A10</strain>
    </source>
</reference>
<dbReference type="Pfam" id="PF00593">
    <property type="entry name" value="TonB_dep_Rec_b-barrel"/>
    <property type="match status" value="1"/>
</dbReference>
<evidence type="ECO:0000256" key="12">
    <source>
        <dbReference type="SAM" id="SignalP"/>
    </source>
</evidence>
<evidence type="ECO:0000256" key="6">
    <source>
        <dbReference type="ARBA" id="ARBA00023077"/>
    </source>
</evidence>
<dbReference type="InterPro" id="IPR012910">
    <property type="entry name" value="Plug_dom"/>
</dbReference>
<dbReference type="AlphaFoldDB" id="A0A7J4XKL2"/>
<evidence type="ECO:0000313" key="16">
    <source>
        <dbReference type="Proteomes" id="UP000422221"/>
    </source>
</evidence>
<accession>A0A7J4XKL2</accession>
<dbReference type="RefSeq" id="WP_130059032.1">
    <property type="nucleotide sequence ID" value="NZ_JADNPJ010000015.1"/>
</dbReference>
<name>A0A7J4XKL2_9BACE</name>
<dbReference type="CDD" id="cd01347">
    <property type="entry name" value="ligand_gated_channel"/>
    <property type="match status" value="1"/>
</dbReference>
<dbReference type="EMBL" id="VWMK01000006">
    <property type="protein sequence ID" value="KAA3766870.1"/>
    <property type="molecule type" value="Genomic_DNA"/>
</dbReference>
<feature type="chain" id="PRO_5029876538" evidence="12">
    <location>
        <begin position="26"/>
        <end position="630"/>
    </location>
</feature>
<feature type="signal peptide" evidence="12">
    <location>
        <begin position="1"/>
        <end position="25"/>
    </location>
</feature>
<keyword evidence="8 15" id="KW-0675">Receptor</keyword>
<keyword evidence="5 12" id="KW-0732">Signal</keyword>
<evidence type="ECO:0000256" key="11">
    <source>
        <dbReference type="RuleBase" id="RU003357"/>
    </source>
</evidence>
<evidence type="ECO:0000256" key="9">
    <source>
        <dbReference type="ARBA" id="ARBA00023237"/>
    </source>
</evidence>
<sequence>MKRKKKESVTLLACMFLGSSLSVYSQNDTIHTTKNYRIDEVVVTGTRSETDIRHLPMTVSVVGRKQIEDSYQPSLLPTLVQQVPGLFITGRGVMGYGVSDGAAGSMNLRGIGGAAGMLILIDGHPQYMGLMGHPIADAYQSMLAERVEVLRGPASVLYGSNAMGGVVNIVTRKIQQDGVKTGARIGYGSYNTLQSEFSNFVKKGRFSSVVTGSYNRTDGHRDNMEFEQYGGYAKLGYEFNDFWNIYGDVNITHFNASNPGKTNEPMFDNDSRITRGMTSFALQNKYENTSGALSFFYNWGRHKINDGYGTGEEPIDDRFNSKDRMMGLSWYQSATLFTGNRLTLGFDYLHFGGHAWSHYLSDGHNEDIANKNMDELAGYIDFRQAIGNWLTLDAGIRVDHHTQVGTEWVPQGGLSFHLPENAVLKAMVGKGYRNPTIREMFIFPPQNPDLKPEKLVNYELSYSQHLWNGALAYGANFYYINGDNVIITDRSTRPPRNINSGEIENWGIEANIAYRINSLWSVSANYSWLHMEHPVLAAPEHKLYAGISFSKGRWGISTDLQYIKGLYTSVDTGSEKQENFVLWNLTGSYKLCKFASLFAKGENLLAQRYQINDGFPMPKATFMGGVNINF</sequence>
<keyword evidence="2 10" id="KW-0813">Transport</keyword>
<proteinExistence type="inferred from homology"/>
<feature type="domain" description="TonB-dependent receptor plug" evidence="14">
    <location>
        <begin position="52"/>
        <end position="166"/>
    </location>
</feature>
<comment type="caution">
    <text evidence="15">The sequence shown here is derived from an EMBL/GenBank/DDBJ whole genome shotgun (WGS) entry which is preliminary data.</text>
</comment>
<evidence type="ECO:0000256" key="10">
    <source>
        <dbReference type="PROSITE-ProRule" id="PRU01360"/>
    </source>
</evidence>
<dbReference type="Pfam" id="PF07715">
    <property type="entry name" value="Plug"/>
    <property type="match status" value="1"/>
</dbReference>
<dbReference type="GO" id="GO:0015344">
    <property type="term" value="F:siderophore uptake transmembrane transporter activity"/>
    <property type="evidence" value="ECO:0007669"/>
    <property type="project" value="TreeGrafter"/>
</dbReference>
<keyword evidence="9 10" id="KW-0998">Cell outer membrane</keyword>
<keyword evidence="6 11" id="KW-0798">TonB box</keyword>
<keyword evidence="7 10" id="KW-0472">Membrane</keyword>
<evidence type="ECO:0000256" key="1">
    <source>
        <dbReference type="ARBA" id="ARBA00004571"/>
    </source>
</evidence>
<dbReference type="PROSITE" id="PS52016">
    <property type="entry name" value="TONB_DEPENDENT_REC_3"/>
    <property type="match status" value="1"/>
</dbReference>
<dbReference type="PANTHER" id="PTHR30069:SF29">
    <property type="entry name" value="HEMOGLOBIN AND HEMOGLOBIN-HAPTOGLOBIN-BINDING PROTEIN 1-RELATED"/>
    <property type="match status" value="1"/>
</dbReference>
<dbReference type="GO" id="GO:0044718">
    <property type="term" value="P:siderophore transmembrane transport"/>
    <property type="evidence" value="ECO:0007669"/>
    <property type="project" value="TreeGrafter"/>
</dbReference>
<dbReference type="InterPro" id="IPR036942">
    <property type="entry name" value="Beta-barrel_TonB_sf"/>
</dbReference>
<dbReference type="Gene3D" id="2.170.130.10">
    <property type="entry name" value="TonB-dependent receptor, plug domain"/>
    <property type="match status" value="1"/>
</dbReference>
<dbReference type="InterPro" id="IPR039426">
    <property type="entry name" value="TonB-dep_rcpt-like"/>
</dbReference>
<comment type="similarity">
    <text evidence="10 11">Belongs to the TonB-dependent receptor family.</text>
</comment>
<dbReference type="GO" id="GO:0009279">
    <property type="term" value="C:cell outer membrane"/>
    <property type="evidence" value="ECO:0007669"/>
    <property type="project" value="UniProtKB-SubCell"/>
</dbReference>
<evidence type="ECO:0000313" key="15">
    <source>
        <dbReference type="EMBL" id="KAA3766870.1"/>
    </source>
</evidence>
<organism evidence="15 16">
    <name type="scientific">Bacteroides salyersiae</name>
    <dbReference type="NCBI Taxonomy" id="291644"/>
    <lineage>
        <taxon>Bacteria</taxon>
        <taxon>Pseudomonadati</taxon>
        <taxon>Bacteroidota</taxon>
        <taxon>Bacteroidia</taxon>
        <taxon>Bacteroidales</taxon>
        <taxon>Bacteroidaceae</taxon>
        <taxon>Bacteroides</taxon>
    </lineage>
</organism>
<dbReference type="Proteomes" id="UP000422221">
    <property type="component" value="Unassembled WGS sequence"/>
</dbReference>
<keyword evidence="3 10" id="KW-1134">Transmembrane beta strand</keyword>
<comment type="subcellular location">
    <subcellularLocation>
        <location evidence="1 10">Cell outer membrane</location>
        <topology evidence="1 10">Multi-pass membrane protein</topology>
    </subcellularLocation>
</comment>
<evidence type="ECO:0000256" key="3">
    <source>
        <dbReference type="ARBA" id="ARBA00022452"/>
    </source>
</evidence>
<feature type="domain" description="TonB-dependent receptor-like beta-barrel" evidence="13">
    <location>
        <begin position="216"/>
        <end position="604"/>
    </location>
</feature>
<dbReference type="InterPro" id="IPR000531">
    <property type="entry name" value="Beta-barrel_TonB"/>
</dbReference>
<gene>
    <name evidence="15" type="ORF">F3F73_08340</name>
</gene>
<protein>
    <submittedName>
        <fullName evidence="15">TonB-dependent receptor</fullName>
    </submittedName>
</protein>